<dbReference type="OrthoDB" id="2751583at2759"/>
<feature type="chain" id="PRO_5003885572" description="Ubiquitin 3 binding protein But2 C-terminal domain-containing protein" evidence="1">
    <location>
        <begin position="21"/>
        <end position="252"/>
    </location>
</feature>
<gene>
    <name evidence="2" type="ORF">PHACADRAFT_140962</name>
</gene>
<dbReference type="Proteomes" id="UP000008370">
    <property type="component" value="Unassembled WGS sequence"/>
</dbReference>
<proteinExistence type="predicted"/>
<dbReference type="SUPFAM" id="SSF49899">
    <property type="entry name" value="Concanavalin A-like lectins/glucanases"/>
    <property type="match status" value="1"/>
</dbReference>
<feature type="signal peptide" evidence="1">
    <location>
        <begin position="1"/>
        <end position="20"/>
    </location>
</feature>
<dbReference type="PANTHER" id="PTHR37536">
    <property type="entry name" value="PUTATIVE (AFU_ORTHOLOGUE AFUA_3G02970)-RELATED"/>
    <property type="match status" value="1"/>
</dbReference>
<sequence>MYFKFLLPLVLALAATTAVSLPSPQGRNEARIARRVGGAPRSLLKMGDEQNSTVFAGAVINEPPGTFMSVSASFKVPAPYVPEGADPSGNYSAAIVIGIDGDTCLNAFLQAGVEISIDDGQQSITALAEFVPAGPVAFSGICVTAGDVLTVNVTATNATSGTVVIINQSTGESGYMILTSDVPLCQQDAGWLVADLGVSLPDFGTVIFTDTLAETLSGPVDASHANISDIVQNSTFITSVSSLPPNVSVTFI</sequence>
<accession>K5WBJ5</accession>
<evidence type="ECO:0008006" key="4">
    <source>
        <dbReference type="Google" id="ProtNLM"/>
    </source>
</evidence>
<dbReference type="CDD" id="cd13426">
    <property type="entry name" value="Peptidase_G1"/>
    <property type="match status" value="1"/>
</dbReference>
<keyword evidence="3" id="KW-1185">Reference proteome</keyword>
<protein>
    <recommendedName>
        <fullName evidence="4">Ubiquitin 3 binding protein But2 C-terminal domain-containing protein</fullName>
    </recommendedName>
</protein>
<dbReference type="InterPro" id="IPR000250">
    <property type="entry name" value="Peptidase_G1"/>
</dbReference>
<dbReference type="HOGENOM" id="CLU_066466_4_0_1"/>
<organism evidence="2 3">
    <name type="scientific">Phanerochaete carnosa (strain HHB-10118-sp)</name>
    <name type="common">White-rot fungus</name>
    <name type="synonym">Peniophora carnosa</name>
    <dbReference type="NCBI Taxonomy" id="650164"/>
    <lineage>
        <taxon>Eukaryota</taxon>
        <taxon>Fungi</taxon>
        <taxon>Dikarya</taxon>
        <taxon>Basidiomycota</taxon>
        <taxon>Agaricomycotina</taxon>
        <taxon>Agaricomycetes</taxon>
        <taxon>Polyporales</taxon>
        <taxon>Phanerochaetaceae</taxon>
        <taxon>Phanerochaete</taxon>
    </lineage>
</organism>
<evidence type="ECO:0000256" key="1">
    <source>
        <dbReference type="SAM" id="SignalP"/>
    </source>
</evidence>
<keyword evidence="1" id="KW-0732">Signal</keyword>
<dbReference type="InParanoid" id="K5WBJ5"/>
<dbReference type="InterPro" id="IPR038656">
    <property type="entry name" value="Peptidase_G1_sf"/>
</dbReference>
<dbReference type="PRINTS" id="PR00977">
    <property type="entry name" value="SCYTLDPTASE"/>
</dbReference>
<dbReference type="GO" id="GO:0006508">
    <property type="term" value="P:proteolysis"/>
    <property type="evidence" value="ECO:0007669"/>
    <property type="project" value="InterPro"/>
</dbReference>
<dbReference type="Pfam" id="PF01828">
    <property type="entry name" value="Peptidase_A4"/>
    <property type="match status" value="1"/>
</dbReference>
<name>K5WBJ5_PHACS</name>
<dbReference type="KEGG" id="pco:PHACADRAFT_140962"/>
<dbReference type="GeneID" id="18908510"/>
<dbReference type="Gene3D" id="2.60.120.700">
    <property type="entry name" value="Peptidase G1"/>
    <property type="match status" value="1"/>
</dbReference>
<dbReference type="PANTHER" id="PTHR37536:SF1">
    <property type="entry name" value="ASPERGILLOPEPSIN, PUTAITVE (AFU_ORTHOLOGUE AFUA_7G01200)"/>
    <property type="match status" value="1"/>
</dbReference>
<dbReference type="InterPro" id="IPR013320">
    <property type="entry name" value="ConA-like_dom_sf"/>
</dbReference>
<dbReference type="AlphaFoldDB" id="K5WBJ5"/>
<dbReference type="GO" id="GO:0070007">
    <property type="term" value="F:glutamic-type endopeptidase activity"/>
    <property type="evidence" value="ECO:0007669"/>
    <property type="project" value="InterPro"/>
</dbReference>
<evidence type="ECO:0000313" key="3">
    <source>
        <dbReference type="Proteomes" id="UP000008370"/>
    </source>
</evidence>
<evidence type="ECO:0000313" key="2">
    <source>
        <dbReference type="EMBL" id="EKM56329.1"/>
    </source>
</evidence>
<dbReference type="EMBL" id="JH930471">
    <property type="protein sequence ID" value="EKM56329.1"/>
    <property type="molecule type" value="Genomic_DNA"/>
</dbReference>
<reference evidence="2 3" key="1">
    <citation type="journal article" date="2012" name="BMC Genomics">
        <title>Comparative genomics of the white-rot fungi, Phanerochaete carnosa and P. chrysosporium, to elucidate the genetic basis of the distinct wood types they colonize.</title>
        <authorList>
            <person name="Suzuki H."/>
            <person name="MacDonald J."/>
            <person name="Syed K."/>
            <person name="Salamov A."/>
            <person name="Hori C."/>
            <person name="Aerts A."/>
            <person name="Henrissat B."/>
            <person name="Wiebenga A."/>
            <person name="vanKuyk P.A."/>
            <person name="Barry K."/>
            <person name="Lindquist E."/>
            <person name="LaButti K."/>
            <person name="Lapidus A."/>
            <person name="Lucas S."/>
            <person name="Coutinho P."/>
            <person name="Gong Y."/>
            <person name="Samejima M."/>
            <person name="Mahadevan R."/>
            <person name="Abou-Zaid M."/>
            <person name="de Vries R.P."/>
            <person name="Igarashi K."/>
            <person name="Yadav J.S."/>
            <person name="Grigoriev I.V."/>
            <person name="Master E.R."/>
        </authorList>
    </citation>
    <scope>NUCLEOTIDE SEQUENCE [LARGE SCALE GENOMIC DNA]</scope>
    <source>
        <strain evidence="2 3">HHB-10118-sp</strain>
    </source>
</reference>
<dbReference type="RefSeq" id="XP_007394183.1">
    <property type="nucleotide sequence ID" value="XM_007394121.1"/>
</dbReference>